<accession>A0ABP7SP99</accession>
<feature type="region of interest" description="Disordered" evidence="1">
    <location>
        <begin position="60"/>
        <end position="110"/>
    </location>
</feature>
<dbReference type="EMBL" id="BAAAZX010000022">
    <property type="protein sequence ID" value="GAA4014259.1"/>
    <property type="molecule type" value="Genomic_DNA"/>
</dbReference>
<comment type="caution">
    <text evidence="2">The sequence shown here is derived from an EMBL/GenBank/DDBJ whole genome shotgun (WGS) entry which is preliminary data.</text>
</comment>
<proteinExistence type="predicted"/>
<sequence length="110" mass="12136">MRQEAEAAGRSYKVVPFMSRLSCFQPYEWYGAARQRSPTGTVRDLRPRYVRLTRMNGGPRAVAPAVTGVSTSRDGCDGPGSDPESCPDRPTARPPDRPAYRALMTTVTDE</sequence>
<reference evidence="3" key="1">
    <citation type="journal article" date="2019" name="Int. J. Syst. Evol. Microbiol.">
        <title>The Global Catalogue of Microorganisms (GCM) 10K type strain sequencing project: providing services to taxonomists for standard genome sequencing and annotation.</title>
        <authorList>
            <consortium name="The Broad Institute Genomics Platform"/>
            <consortium name="The Broad Institute Genome Sequencing Center for Infectious Disease"/>
            <person name="Wu L."/>
            <person name="Ma J."/>
        </authorList>
    </citation>
    <scope>NUCLEOTIDE SEQUENCE [LARGE SCALE GENOMIC DNA]</scope>
    <source>
        <strain evidence="3">JCM 16924</strain>
    </source>
</reference>
<name>A0ABP7SP99_9ACTN</name>
<dbReference type="Proteomes" id="UP001500456">
    <property type="component" value="Unassembled WGS sequence"/>
</dbReference>
<evidence type="ECO:0000256" key="1">
    <source>
        <dbReference type="SAM" id="MobiDB-lite"/>
    </source>
</evidence>
<evidence type="ECO:0000313" key="2">
    <source>
        <dbReference type="EMBL" id="GAA4014259.1"/>
    </source>
</evidence>
<protein>
    <submittedName>
        <fullName evidence="2">Uncharacterized protein</fullName>
    </submittedName>
</protein>
<evidence type="ECO:0000313" key="3">
    <source>
        <dbReference type="Proteomes" id="UP001500456"/>
    </source>
</evidence>
<organism evidence="2 3">
    <name type="scientific">Streptomyces plumbiresistens</name>
    <dbReference type="NCBI Taxonomy" id="511811"/>
    <lineage>
        <taxon>Bacteria</taxon>
        <taxon>Bacillati</taxon>
        <taxon>Actinomycetota</taxon>
        <taxon>Actinomycetes</taxon>
        <taxon>Kitasatosporales</taxon>
        <taxon>Streptomycetaceae</taxon>
        <taxon>Streptomyces</taxon>
    </lineage>
</organism>
<gene>
    <name evidence="2" type="ORF">GCM10022232_66110</name>
</gene>
<feature type="compositionally biased region" description="Basic and acidic residues" evidence="1">
    <location>
        <begin position="86"/>
        <end position="99"/>
    </location>
</feature>
<keyword evidence="3" id="KW-1185">Reference proteome</keyword>